<dbReference type="AlphaFoldDB" id="A0A5Q4ZWV0"/>
<name>A0A5Q4ZWV0_9GAMM</name>
<dbReference type="Pfam" id="PF06527">
    <property type="entry name" value="TniQ"/>
    <property type="match status" value="1"/>
</dbReference>
<feature type="domain" description="TniQ" evidence="1">
    <location>
        <begin position="6"/>
        <end position="156"/>
    </location>
</feature>
<accession>A0A5Q4ZWV0</accession>
<proteinExistence type="predicted"/>
<gene>
    <name evidence="2" type="ORF">AW0309160_01034</name>
</gene>
<evidence type="ECO:0000259" key="1">
    <source>
        <dbReference type="Pfam" id="PF06527"/>
    </source>
</evidence>
<organism evidence="2">
    <name type="scientific">Aliivibrio wodanis</name>
    <dbReference type="NCBI Taxonomy" id="80852"/>
    <lineage>
        <taxon>Bacteria</taxon>
        <taxon>Pseudomonadati</taxon>
        <taxon>Pseudomonadota</taxon>
        <taxon>Gammaproteobacteria</taxon>
        <taxon>Vibrionales</taxon>
        <taxon>Vibrionaceae</taxon>
        <taxon>Aliivibrio</taxon>
    </lineage>
</organism>
<sequence length="399" mass="46442">MLNPIELYEDESLESCLLRISQNNCYDSFQDFSDEVWFQVKEEDREVRGTFPATLNTVNIYHSHTSSDLKLKALIKIEQWLEINNSPLLKSALSRSSSTFLRQHSAVFRNGVDIPRILLRKNGIPVCPECLKENEYIRQEWHFITHDVCTRHKIGLLHHCPECKASINYQKIENITVCQCGFKFSDHLAPQANSNALLIAQWLNGENTKLANIWGEHQAISSRFGVLLWYINRYNLTDDFSTSFVKYSLNWPSNFYSELDEQIDKAKTVQIKPFNKIFFNEIFDNLLLDCQRLPTREFKTNPILSHVYQYFLSRYQIQPNSDVFSILLSPLEASSLLSCTTDQIYRLYELGFLKLGVRPKLHQKIASHQSVFTLSSIILVKLSNMQSSQDELHHYLSAW</sequence>
<dbReference type="EMBL" id="LR721750">
    <property type="protein sequence ID" value="VVV03651.1"/>
    <property type="molecule type" value="Genomic_DNA"/>
</dbReference>
<protein>
    <recommendedName>
        <fullName evidence="1">TniQ domain-containing protein</fullName>
    </recommendedName>
</protein>
<evidence type="ECO:0000313" key="2">
    <source>
        <dbReference type="EMBL" id="VVV03651.1"/>
    </source>
</evidence>
<dbReference type="InterPro" id="IPR009492">
    <property type="entry name" value="TniQ"/>
</dbReference>
<reference evidence="2" key="1">
    <citation type="submission" date="2019-09" db="EMBL/GenBank/DDBJ databases">
        <authorList>
            <person name="Hjerde E."/>
        </authorList>
    </citation>
    <scope>NUCLEOTIDE SEQUENCE</scope>
    <source>
        <strain evidence="2">06/09/160</strain>
    </source>
</reference>